<dbReference type="InterPro" id="IPR011990">
    <property type="entry name" value="TPR-like_helical_dom_sf"/>
</dbReference>
<comment type="caution">
    <text evidence="1">The sequence shown here is derived from an EMBL/GenBank/DDBJ whole genome shotgun (WGS) entry which is preliminary data.</text>
</comment>
<evidence type="ECO:0000313" key="2">
    <source>
        <dbReference type="Proteomes" id="UP001443914"/>
    </source>
</evidence>
<dbReference type="Proteomes" id="UP001443914">
    <property type="component" value="Unassembled WGS sequence"/>
</dbReference>
<proteinExistence type="predicted"/>
<reference evidence="1" key="1">
    <citation type="submission" date="2024-03" db="EMBL/GenBank/DDBJ databases">
        <title>WGS assembly of Saponaria officinalis var. Norfolk2.</title>
        <authorList>
            <person name="Jenkins J."/>
            <person name="Shu S."/>
            <person name="Grimwood J."/>
            <person name="Barry K."/>
            <person name="Goodstein D."/>
            <person name="Schmutz J."/>
            <person name="Leebens-Mack J."/>
            <person name="Osbourn A."/>
        </authorList>
    </citation>
    <scope>NUCLEOTIDE SEQUENCE [LARGE SCALE GENOMIC DNA]</scope>
    <source>
        <strain evidence="1">JIC</strain>
    </source>
</reference>
<dbReference type="AlphaFoldDB" id="A0AAW1H7G6"/>
<evidence type="ECO:0000313" key="1">
    <source>
        <dbReference type="EMBL" id="KAK9671990.1"/>
    </source>
</evidence>
<sequence>MRRGDVAVDDPDLFIQSVREQCKLEFPSVEIPVSIFYQLNCLRPRPYVILFNQLFTAIPLSPLLLPSPISGYSIGIVANCYCRLGRVDFGFSLLGRHLKLGFPLDVVVINTLLNGLITSDKLQPAVQMTQ</sequence>
<keyword evidence="2" id="KW-1185">Reference proteome</keyword>
<protein>
    <submittedName>
        <fullName evidence="1">Uncharacterized protein</fullName>
    </submittedName>
</protein>
<dbReference type="EMBL" id="JBDFQZ010000012">
    <property type="protein sequence ID" value="KAK9671990.1"/>
    <property type="molecule type" value="Genomic_DNA"/>
</dbReference>
<name>A0AAW1H7G6_SAPOF</name>
<dbReference type="Gene3D" id="1.25.40.10">
    <property type="entry name" value="Tetratricopeptide repeat domain"/>
    <property type="match status" value="1"/>
</dbReference>
<organism evidence="1 2">
    <name type="scientific">Saponaria officinalis</name>
    <name type="common">Common soapwort</name>
    <name type="synonym">Lychnis saponaria</name>
    <dbReference type="NCBI Taxonomy" id="3572"/>
    <lineage>
        <taxon>Eukaryota</taxon>
        <taxon>Viridiplantae</taxon>
        <taxon>Streptophyta</taxon>
        <taxon>Embryophyta</taxon>
        <taxon>Tracheophyta</taxon>
        <taxon>Spermatophyta</taxon>
        <taxon>Magnoliopsida</taxon>
        <taxon>eudicotyledons</taxon>
        <taxon>Gunneridae</taxon>
        <taxon>Pentapetalae</taxon>
        <taxon>Caryophyllales</taxon>
        <taxon>Caryophyllaceae</taxon>
        <taxon>Caryophylleae</taxon>
        <taxon>Saponaria</taxon>
    </lineage>
</organism>
<accession>A0AAW1H7G6</accession>
<gene>
    <name evidence="1" type="ORF">RND81_12G068200</name>
</gene>